<sequence length="100" mass="11467">MKVDSKSKRLNLRLTEDEIQFIESQANMCEMSVSEYIRRCSLNTEKIVIVDPKRLIAFLLGNIYQALSNNTALTKDDKKVISSELTKVVDTLNKTIMELK</sequence>
<gene>
    <name evidence="1" type="ORF">SAMEA44547418_00465</name>
</gene>
<dbReference type="AlphaFoldDB" id="A0A239YLR2"/>
<evidence type="ECO:0000313" key="2">
    <source>
        <dbReference type="Proteomes" id="UP000214973"/>
    </source>
</evidence>
<dbReference type="KEGG" id="vrm:44547418_00465"/>
<dbReference type="InterPro" id="IPR053842">
    <property type="entry name" value="NikA-like"/>
</dbReference>
<name>A0A239YLR2_9FIRM</name>
<protein>
    <recommendedName>
        <fullName evidence="3">Mobilization protein</fullName>
    </recommendedName>
</protein>
<proteinExistence type="predicted"/>
<accession>A0A239YLR2</accession>
<dbReference type="Proteomes" id="UP000214973">
    <property type="component" value="Chromosome 1"/>
</dbReference>
<keyword evidence="2" id="KW-1185">Reference proteome</keyword>
<organism evidence="1 2">
    <name type="scientific">Veillonella rodentium</name>
    <dbReference type="NCBI Taxonomy" id="248315"/>
    <lineage>
        <taxon>Bacteria</taxon>
        <taxon>Bacillati</taxon>
        <taxon>Bacillota</taxon>
        <taxon>Negativicutes</taxon>
        <taxon>Veillonellales</taxon>
        <taxon>Veillonellaceae</taxon>
        <taxon>Veillonella</taxon>
    </lineage>
</organism>
<evidence type="ECO:0008006" key="3">
    <source>
        <dbReference type="Google" id="ProtNLM"/>
    </source>
</evidence>
<evidence type="ECO:0000313" key="1">
    <source>
        <dbReference type="EMBL" id="SNV59346.1"/>
    </source>
</evidence>
<dbReference type="EMBL" id="LT906470">
    <property type="protein sequence ID" value="SNV59346.1"/>
    <property type="molecule type" value="Genomic_DNA"/>
</dbReference>
<dbReference type="Pfam" id="PF21983">
    <property type="entry name" value="NikA-like"/>
    <property type="match status" value="1"/>
</dbReference>
<reference evidence="1 2" key="1">
    <citation type="submission" date="2017-06" db="EMBL/GenBank/DDBJ databases">
        <authorList>
            <consortium name="Pathogen Informatics"/>
        </authorList>
    </citation>
    <scope>NUCLEOTIDE SEQUENCE [LARGE SCALE GENOMIC DNA]</scope>
    <source>
        <strain evidence="1 2">NCTC12018</strain>
    </source>
</reference>
<dbReference type="RefSeq" id="WP_095065390.1">
    <property type="nucleotide sequence ID" value="NZ_LT906470.1"/>
</dbReference>